<keyword evidence="3" id="KW-0808">Transferase</keyword>
<dbReference type="SUPFAM" id="SSF52540">
    <property type="entry name" value="P-loop containing nucleoside triphosphate hydrolases"/>
    <property type="match status" value="1"/>
</dbReference>
<keyword evidence="3" id="KW-0173">Coenzyme A biosynthesis</keyword>
<dbReference type="GO" id="GO:0005737">
    <property type="term" value="C:cytoplasm"/>
    <property type="evidence" value="ECO:0007669"/>
    <property type="project" value="UniProtKB-SubCell"/>
</dbReference>
<name>A0A9W5RDP0_9ACTO</name>
<dbReference type="AlphaFoldDB" id="A0A9W5RDP0"/>
<dbReference type="Gene3D" id="3.40.50.300">
    <property type="entry name" value="P-loop containing nucleotide triphosphate hydrolases"/>
    <property type="match status" value="1"/>
</dbReference>
<comment type="subcellular location">
    <subcellularLocation>
        <location evidence="3">Cytoplasm</location>
    </subcellularLocation>
</comment>
<protein>
    <recommendedName>
        <fullName evidence="3 4">Dephospho-CoA kinase</fullName>
        <ecNumber evidence="3 4">2.7.1.24</ecNumber>
    </recommendedName>
    <alternativeName>
        <fullName evidence="3">Dephosphocoenzyme A kinase</fullName>
    </alternativeName>
</protein>
<comment type="function">
    <text evidence="3">Catalyzes the phosphorylation of the 3'-hydroxyl group of dephosphocoenzyme A to form coenzyme A.</text>
</comment>
<gene>
    <name evidence="3" type="primary">coaE</name>
    <name evidence="5" type="ORF">HMPREF9238_00266</name>
</gene>
<comment type="similarity">
    <text evidence="3">Belongs to the CoaE family.</text>
</comment>
<dbReference type="GO" id="GO:0004140">
    <property type="term" value="F:dephospho-CoA kinase activity"/>
    <property type="evidence" value="ECO:0007669"/>
    <property type="project" value="UniProtKB-UniRule"/>
</dbReference>
<dbReference type="EC" id="2.7.1.24" evidence="3 4"/>
<keyword evidence="3" id="KW-0963">Cytoplasm</keyword>
<evidence type="ECO:0000256" key="3">
    <source>
        <dbReference type="HAMAP-Rule" id="MF_00376"/>
    </source>
</evidence>
<evidence type="ECO:0000256" key="1">
    <source>
        <dbReference type="ARBA" id="ARBA00022741"/>
    </source>
</evidence>
<sequence>MAWEEIRIGGALALVKTPIEKSALVPSSRACESRPFWIGLTGGIGAGKSAVTNVWREMGATIADGDVIARQIVQPGTQALAQIVARFGTQVAPAGVLDRAALASIVFHDEAALACLNEITHPRIRARALEILESAPIDGLAVYDAAVLIEANMTHMVDAVAVVLADEQDRVARLTDMRGMDEQDARRRIANQMSDAERSEHASIIIENEGSLADLDCVARELYQMLTAGTEA</sequence>
<dbReference type="InterPro" id="IPR001977">
    <property type="entry name" value="Depp_CoAkinase"/>
</dbReference>
<dbReference type="EMBL" id="AGWN01000001">
    <property type="protein sequence ID" value="EPD30522.1"/>
    <property type="molecule type" value="Genomic_DNA"/>
</dbReference>
<dbReference type="NCBIfam" id="TIGR00152">
    <property type="entry name" value="dephospho-CoA kinase"/>
    <property type="match status" value="1"/>
</dbReference>
<keyword evidence="2 3" id="KW-0067">ATP-binding</keyword>
<keyword evidence="1 3" id="KW-0547">Nucleotide-binding</keyword>
<dbReference type="PANTHER" id="PTHR10695:SF46">
    <property type="entry name" value="BIFUNCTIONAL COENZYME A SYNTHASE-RELATED"/>
    <property type="match status" value="1"/>
</dbReference>
<dbReference type="HAMAP" id="MF_00376">
    <property type="entry name" value="Dephospho_CoA_kinase"/>
    <property type="match status" value="1"/>
</dbReference>
<dbReference type="RefSeq" id="WP_016443634.1">
    <property type="nucleotide sequence ID" value="NZ_KE150266.1"/>
</dbReference>
<evidence type="ECO:0000313" key="5">
    <source>
        <dbReference type="EMBL" id="EPD30522.1"/>
    </source>
</evidence>
<keyword evidence="6" id="KW-1185">Reference proteome</keyword>
<evidence type="ECO:0000313" key="6">
    <source>
        <dbReference type="Proteomes" id="UP000014387"/>
    </source>
</evidence>
<dbReference type="GO" id="GO:0015937">
    <property type="term" value="P:coenzyme A biosynthetic process"/>
    <property type="evidence" value="ECO:0007669"/>
    <property type="project" value="UniProtKB-UniRule"/>
</dbReference>
<dbReference type="InterPro" id="IPR027417">
    <property type="entry name" value="P-loop_NTPase"/>
</dbReference>
<evidence type="ECO:0000256" key="4">
    <source>
        <dbReference type="NCBIfam" id="TIGR00152"/>
    </source>
</evidence>
<dbReference type="Proteomes" id="UP000014387">
    <property type="component" value="Unassembled WGS sequence"/>
</dbReference>
<keyword evidence="3 5" id="KW-0418">Kinase</keyword>
<comment type="catalytic activity">
    <reaction evidence="3">
        <text>3'-dephospho-CoA + ATP = ADP + CoA + H(+)</text>
        <dbReference type="Rhea" id="RHEA:18245"/>
        <dbReference type="ChEBI" id="CHEBI:15378"/>
        <dbReference type="ChEBI" id="CHEBI:30616"/>
        <dbReference type="ChEBI" id="CHEBI:57287"/>
        <dbReference type="ChEBI" id="CHEBI:57328"/>
        <dbReference type="ChEBI" id="CHEBI:456216"/>
        <dbReference type="EC" id="2.7.1.24"/>
    </reaction>
</comment>
<organism evidence="5 6">
    <name type="scientific">Gleimia europaea ACS-120-V-Col10b</name>
    <dbReference type="NCBI Taxonomy" id="883069"/>
    <lineage>
        <taxon>Bacteria</taxon>
        <taxon>Bacillati</taxon>
        <taxon>Actinomycetota</taxon>
        <taxon>Actinomycetes</taxon>
        <taxon>Actinomycetales</taxon>
        <taxon>Actinomycetaceae</taxon>
        <taxon>Gleimia</taxon>
    </lineage>
</organism>
<dbReference type="PANTHER" id="PTHR10695">
    <property type="entry name" value="DEPHOSPHO-COA KINASE-RELATED"/>
    <property type="match status" value="1"/>
</dbReference>
<accession>A0A9W5RDP0</accession>
<dbReference type="GO" id="GO:0005524">
    <property type="term" value="F:ATP binding"/>
    <property type="evidence" value="ECO:0007669"/>
    <property type="project" value="UniProtKB-UniRule"/>
</dbReference>
<dbReference type="OrthoDB" id="9812943at2"/>
<evidence type="ECO:0000256" key="2">
    <source>
        <dbReference type="ARBA" id="ARBA00022840"/>
    </source>
</evidence>
<dbReference type="CDD" id="cd02022">
    <property type="entry name" value="DPCK"/>
    <property type="match status" value="1"/>
</dbReference>
<proteinExistence type="inferred from homology"/>
<dbReference type="Pfam" id="PF01121">
    <property type="entry name" value="CoaE"/>
    <property type="match status" value="1"/>
</dbReference>
<dbReference type="PROSITE" id="PS51219">
    <property type="entry name" value="DPCK"/>
    <property type="match status" value="1"/>
</dbReference>
<feature type="binding site" evidence="3">
    <location>
        <begin position="45"/>
        <end position="50"/>
    </location>
    <ligand>
        <name>ATP</name>
        <dbReference type="ChEBI" id="CHEBI:30616"/>
    </ligand>
</feature>
<comment type="pathway">
    <text evidence="3">Cofactor biosynthesis; coenzyme A biosynthesis; CoA from (R)-pantothenate: step 5/5.</text>
</comment>
<reference evidence="5 6" key="1">
    <citation type="submission" date="2013-05" db="EMBL/GenBank/DDBJ databases">
        <title>The Genome Sequence of Actinomyces europaeus ACS-120-V-COL10B.</title>
        <authorList>
            <consortium name="The Broad Institute Genomics Platform"/>
            <person name="Earl A."/>
            <person name="Ward D."/>
            <person name="Feldgarden M."/>
            <person name="Gevers D."/>
            <person name="Saerens B."/>
            <person name="Vaneechoutte M."/>
            <person name="Walker B."/>
            <person name="Young S."/>
            <person name="Zeng Q."/>
            <person name="Gargeya S."/>
            <person name="Fitzgerald M."/>
            <person name="Haas B."/>
            <person name="Abouelleil A."/>
            <person name="Allen A.W."/>
            <person name="Alvarado L."/>
            <person name="Arachchi H.M."/>
            <person name="Berlin A.M."/>
            <person name="Chapman S.B."/>
            <person name="Gainer-Dewar J."/>
            <person name="Goldberg J."/>
            <person name="Griggs A."/>
            <person name="Gujja S."/>
            <person name="Hansen M."/>
            <person name="Howarth C."/>
            <person name="Imamovic A."/>
            <person name="Ireland A."/>
            <person name="Larimer J."/>
            <person name="McCowan C."/>
            <person name="Murphy C."/>
            <person name="Pearson M."/>
            <person name="Poon T.W."/>
            <person name="Priest M."/>
            <person name="Roberts A."/>
            <person name="Saif S."/>
            <person name="Shea T."/>
            <person name="Sisk P."/>
            <person name="Sykes S."/>
            <person name="Wortman J."/>
            <person name="Nusbaum C."/>
            <person name="Birren B."/>
        </authorList>
    </citation>
    <scope>NUCLEOTIDE SEQUENCE [LARGE SCALE GENOMIC DNA]</scope>
    <source>
        <strain evidence="5 6">ACS-120-V-Col10b</strain>
    </source>
</reference>
<comment type="caution">
    <text evidence="5">The sequence shown here is derived from an EMBL/GenBank/DDBJ whole genome shotgun (WGS) entry which is preliminary data.</text>
</comment>